<dbReference type="SUPFAM" id="SSF53383">
    <property type="entry name" value="PLP-dependent transferases"/>
    <property type="match status" value="1"/>
</dbReference>
<dbReference type="Gene3D" id="3.90.1150.10">
    <property type="entry name" value="Aspartate Aminotransferase, domain 1"/>
    <property type="match status" value="1"/>
</dbReference>
<protein>
    <submittedName>
        <fullName evidence="3">Aminotransferase class V</fullName>
    </submittedName>
</protein>
<keyword evidence="4" id="KW-1185">Reference proteome</keyword>
<reference evidence="3 4" key="1">
    <citation type="submission" date="2016-08" db="EMBL/GenBank/DDBJ databases">
        <title>Draft genome of Fabibacter sp. strain SK-8.</title>
        <authorList>
            <person name="Wong S.-K."/>
            <person name="Hamasaki K."/>
            <person name="Yoshizawa S."/>
        </authorList>
    </citation>
    <scope>NUCLEOTIDE SEQUENCE [LARGE SCALE GENOMIC DNA]</scope>
    <source>
        <strain evidence="3 4">SK-8</strain>
    </source>
</reference>
<gene>
    <name evidence="3" type="ORF">BFP71_07000</name>
</gene>
<dbReference type="InterPro" id="IPR015421">
    <property type="entry name" value="PyrdxlP-dep_Trfase_major"/>
</dbReference>
<feature type="domain" description="Aminotransferase class V" evidence="2">
    <location>
        <begin position="55"/>
        <end position="357"/>
    </location>
</feature>
<dbReference type="PANTHER" id="PTHR43586:SF15">
    <property type="entry name" value="BLR3095 PROTEIN"/>
    <property type="match status" value="1"/>
</dbReference>
<organism evidence="3 4">
    <name type="scientific">Roseivirga misakiensis</name>
    <dbReference type="NCBI Taxonomy" id="1563681"/>
    <lineage>
        <taxon>Bacteria</taxon>
        <taxon>Pseudomonadati</taxon>
        <taxon>Bacteroidota</taxon>
        <taxon>Cytophagia</taxon>
        <taxon>Cytophagales</taxon>
        <taxon>Roseivirgaceae</taxon>
        <taxon>Roseivirga</taxon>
    </lineage>
</organism>
<dbReference type="STRING" id="1563681.BFP71_07000"/>
<proteinExistence type="predicted"/>
<keyword evidence="3" id="KW-0808">Transferase</keyword>
<dbReference type="GO" id="GO:0008483">
    <property type="term" value="F:transaminase activity"/>
    <property type="evidence" value="ECO:0007669"/>
    <property type="project" value="UniProtKB-KW"/>
</dbReference>
<dbReference type="EMBL" id="MDGQ01000004">
    <property type="protein sequence ID" value="OEK05858.1"/>
    <property type="molecule type" value="Genomic_DNA"/>
</dbReference>
<dbReference type="AlphaFoldDB" id="A0A1E5T390"/>
<dbReference type="Pfam" id="PF00266">
    <property type="entry name" value="Aminotran_5"/>
    <property type="match status" value="1"/>
</dbReference>
<keyword evidence="1" id="KW-0663">Pyridoxal phosphate</keyword>
<dbReference type="PANTHER" id="PTHR43586">
    <property type="entry name" value="CYSTEINE DESULFURASE"/>
    <property type="match status" value="1"/>
</dbReference>
<comment type="caution">
    <text evidence="3">The sequence shown here is derived from an EMBL/GenBank/DDBJ whole genome shotgun (WGS) entry which is preliminary data.</text>
</comment>
<dbReference type="RefSeq" id="WP_069834776.1">
    <property type="nucleotide sequence ID" value="NZ_MDGQ01000004.1"/>
</dbReference>
<dbReference type="Proteomes" id="UP000095552">
    <property type="component" value="Unassembled WGS sequence"/>
</dbReference>
<dbReference type="InterPro" id="IPR015422">
    <property type="entry name" value="PyrdxlP-dep_Trfase_small"/>
</dbReference>
<keyword evidence="3" id="KW-0032">Aminotransferase</keyword>
<accession>A0A1E5T390</accession>
<dbReference type="OrthoDB" id="513408at2"/>
<evidence type="ECO:0000313" key="4">
    <source>
        <dbReference type="Proteomes" id="UP000095552"/>
    </source>
</evidence>
<sequence>MITNQKHLFNLPDDITYLNCSYMSPMLKSVAQIGVEAIYSKDDPSTNKPEDFFNNTSGLRAQFAQLIDAPSERSCAITPSVSYALANVAKNLKAGKGDNIVIADEQFPSNFYAWDTLSKEKGIALKVVSAPDLTTGRGQKWNELILEAIDSNTKMVATGHVHWADGTKFDLKAIRKRADEVGAILVIDGTQSIGALPFSVKEFRPDAVVAAGYKWMMGPYASGVSYFGEYFQDGSPIENNWMNRLNSEDFGNLINYQEQYQPGSIRYEVGESANFILTPMLTKAIAQVNEWGQENIQDYCREMTTPYINELVNLGVIIEDSSFRGEHLFGLRLPDHMDMEDMKRRFAEQRIFVSIRGNSIRISPNVYNDASDLERLVDTFKVLDHSHA</sequence>
<dbReference type="InterPro" id="IPR015424">
    <property type="entry name" value="PyrdxlP-dep_Trfase"/>
</dbReference>
<dbReference type="Gene3D" id="3.40.640.10">
    <property type="entry name" value="Type I PLP-dependent aspartate aminotransferase-like (Major domain)"/>
    <property type="match status" value="1"/>
</dbReference>
<evidence type="ECO:0000259" key="2">
    <source>
        <dbReference type="Pfam" id="PF00266"/>
    </source>
</evidence>
<evidence type="ECO:0000256" key="1">
    <source>
        <dbReference type="ARBA" id="ARBA00022898"/>
    </source>
</evidence>
<name>A0A1E5T390_9BACT</name>
<evidence type="ECO:0000313" key="3">
    <source>
        <dbReference type="EMBL" id="OEK05858.1"/>
    </source>
</evidence>
<dbReference type="InterPro" id="IPR000192">
    <property type="entry name" value="Aminotrans_V_dom"/>
</dbReference>